<dbReference type="InterPro" id="IPR050509">
    <property type="entry name" value="CoA-transferase_III"/>
</dbReference>
<dbReference type="Gene3D" id="3.40.50.10540">
    <property type="entry name" value="Crotonobetainyl-coa:carnitine coa-transferase, domain 1"/>
    <property type="match status" value="2"/>
</dbReference>
<dbReference type="PANTHER" id="PTHR48228:SF4">
    <property type="entry name" value="BLR3030 PROTEIN"/>
    <property type="match status" value="1"/>
</dbReference>
<dbReference type="Proteomes" id="UP000264036">
    <property type="component" value="Unassembled WGS sequence"/>
</dbReference>
<dbReference type="InterPro" id="IPR003673">
    <property type="entry name" value="CoA-Trfase_fam_III"/>
</dbReference>
<dbReference type="GO" id="GO:0003824">
    <property type="term" value="F:catalytic activity"/>
    <property type="evidence" value="ECO:0007669"/>
    <property type="project" value="InterPro"/>
</dbReference>
<comment type="caution">
    <text evidence="1">The sequence shown here is derived from an EMBL/GenBank/DDBJ whole genome shotgun (WGS) entry which is preliminary data.</text>
</comment>
<evidence type="ECO:0008006" key="3">
    <source>
        <dbReference type="Google" id="ProtNLM"/>
    </source>
</evidence>
<dbReference type="InterPro" id="IPR044855">
    <property type="entry name" value="CoA-Trfase_III_dom3_sf"/>
</dbReference>
<dbReference type="AlphaFoldDB" id="A0A356LJR9"/>
<gene>
    <name evidence="1" type="ORF">DD666_15495</name>
</gene>
<evidence type="ECO:0000313" key="2">
    <source>
        <dbReference type="Proteomes" id="UP000264036"/>
    </source>
</evidence>
<protein>
    <recommendedName>
        <fullName evidence="3">Carnitine dehydratase</fullName>
    </recommendedName>
</protein>
<dbReference type="InterPro" id="IPR023606">
    <property type="entry name" value="CoA-Trfase_III_dom_1_sf"/>
</dbReference>
<sequence>MTDAPRPRQTPLSNSLLSSLLPVLQLSPQYARAHLQLGAGNFLPSNLQVNELACGAVAAAALSAADLRQAQTVTVEPAQVSVAFRNDQLQTIDGERAAVFKSHSGFFQTKDGWVRLHGNYPHHRQRLLDALGLPDACPREQLADTLKQWRAIDVEKTVTAANGIAVKVRDTAHWQQSEQAQQAASVPLLSIDNIARQTPIPPSSQQGRPRVLDLTRVIAGPVATRTLAYLGCDVLRIDNPAMPELPVQHVDTGADKRSALLDLREPDALHRLHELLSTADVLVTGYRPQALGAFGLDSATLARTYPHLIHATLSAWTFEGPWGDRRGFDSIVQAATGIGMLETADGTTPGALPAQALDHATGYLLAAGILRALKWRSEQGGTWRVQAHLLATANWLLASGAATDKGVTLANVSPWQLRQPSPSGIVIQSRPAFTIDSHASFSQVGGLWGSDDPSWLTD</sequence>
<reference evidence="1 2" key="1">
    <citation type="journal article" date="2018" name="Nat. Biotechnol.">
        <title>A standardized bacterial taxonomy based on genome phylogeny substantially revises the tree of life.</title>
        <authorList>
            <person name="Parks D.H."/>
            <person name="Chuvochina M."/>
            <person name="Waite D.W."/>
            <person name="Rinke C."/>
            <person name="Skarshewski A."/>
            <person name="Chaumeil P.A."/>
            <person name="Hugenholtz P."/>
        </authorList>
    </citation>
    <scope>NUCLEOTIDE SEQUENCE [LARGE SCALE GENOMIC DNA]</scope>
    <source>
        <strain evidence="1">UBA10707</strain>
    </source>
</reference>
<evidence type="ECO:0000313" key="1">
    <source>
        <dbReference type="EMBL" id="HBP30811.1"/>
    </source>
</evidence>
<proteinExistence type="predicted"/>
<dbReference type="PANTHER" id="PTHR48228">
    <property type="entry name" value="SUCCINYL-COA--D-CITRAMALATE COA-TRANSFERASE"/>
    <property type="match status" value="1"/>
</dbReference>
<dbReference type="SUPFAM" id="SSF89796">
    <property type="entry name" value="CoA-transferase family III (CaiB/BaiF)"/>
    <property type="match status" value="2"/>
</dbReference>
<dbReference type="EMBL" id="DOEK01000030">
    <property type="protein sequence ID" value="HBP30811.1"/>
    <property type="molecule type" value="Genomic_DNA"/>
</dbReference>
<dbReference type="Pfam" id="PF02515">
    <property type="entry name" value="CoA_transf_3"/>
    <property type="match status" value="2"/>
</dbReference>
<accession>A0A356LJR9</accession>
<name>A0A356LJR9_9BURK</name>
<dbReference type="Gene3D" id="3.30.1540.10">
    <property type="entry name" value="formyl-coa transferase, domain 3"/>
    <property type="match status" value="1"/>
</dbReference>
<organism evidence="1 2">
    <name type="scientific">Advenella kashmirensis</name>
    <dbReference type="NCBI Taxonomy" id="310575"/>
    <lineage>
        <taxon>Bacteria</taxon>
        <taxon>Pseudomonadati</taxon>
        <taxon>Pseudomonadota</taxon>
        <taxon>Betaproteobacteria</taxon>
        <taxon>Burkholderiales</taxon>
        <taxon>Alcaligenaceae</taxon>
    </lineage>
</organism>